<dbReference type="Pfam" id="PF17259">
    <property type="entry name" value="DUF5325"/>
    <property type="match status" value="1"/>
</dbReference>
<keyword evidence="1" id="KW-1133">Transmembrane helix</keyword>
<keyword evidence="3" id="KW-1185">Reference proteome</keyword>
<keyword evidence="1" id="KW-0472">Membrane</keyword>
<dbReference type="RefSeq" id="WP_305989853.1">
    <property type="nucleotide sequence ID" value="NZ_JAVAMP010000001.1"/>
</dbReference>
<gene>
    <name evidence="2" type="ORF">Q5Y73_00290</name>
</gene>
<protein>
    <submittedName>
        <fullName evidence="2">DUF5325 family protein</fullName>
    </submittedName>
</protein>
<evidence type="ECO:0000313" key="2">
    <source>
        <dbReference type="EMBL" id="MDP5272536.1"/>
    </source>
</evidence>
<dbReference type="EMBL" id="JAVAMP010000001">
    <property type="protein sequence ID" value="MDP5272536.1"/>
    <property type="molecule type" value="Genomic_DNA"/>
</dbReference>
<comment type="caution">
    <text evidence="2">The sequence shown here is derived from an EMBL/GenBank/DDBJ whole genome shotgun (WGS) entry which is preliminary data.</text>
</comment>
<feature type="transmembrane region" description="Helical" evidence="1">
    <location>
        <begin position="31"/>
        <end position="49"/>
    </location>
</feature>
<name>A0ABT9IT52_9BACL</name>
<dbReference type="InterPro" id="IPR035211">
    <property type="entry name" value="DUF5325"/>
</dbReference>
<evidence type="ECO:0000313" key="3">
    <source>
        <dbReference type="Proteomes" id="UP001231941"/>
    </source>
</evidence>
<sequence>MSKKSALLFSVIGVLFLVLTGVSLSYQQPLLALLFIFLSFFTVGIGFMVKAKTRKKE</sequence>
<accession>A0ABT9IT52</accession>
<evidence type="ECO:0000256" key="1">
    <source>
        <dbReference type="SAM" id="Phobius"/>
    </source>
</evidence>
<reference evidence="2 3" key="1">
    <citation type="submission" date="2023-08" db="EMBL/GenBank/DDBJ databases">
        <authorList>
            <person name="Park J.-S."/>
        </authorList>
    </citation>
    <scope>NUCLEOTIDE SEQUENCE [LARGE SCALE GENOMIC DNA]</scope>
    <source>
        <strain evidence="2 3">2205SS18-9</strain>
    </source>
</reference>
<proteinExistence type="predicted"/>
<dbReference type="Proteomes" id="UP001231941">
    <property type="component" value="Unassembled WGS sequence"/>
</dbReference>
<keyword evidence="1" id="KW-0812">Transmembrane</keyword>
<organism evidence="2 3">
    <name type="scientific">Chengkuizengella axinellae</name>
    <dbReference type="NCBI Taxonomy" id="3064388"/>
    <lineage>
        <taxon>Bacteria</taxon>
        <taxon>Bacillati</taxon>
        <taxon>Bacillota</taxon>
        <taxon>Bacilli</taxon>
        <taxon>Bacillales</taxon>
        <taxon>Paenibacillaceae</taxon>
        <taxon>Chengkuizengella</taxon>
    </lineage>
</organism>